<proteinExistence type="predicted"/>
<dbReference type="RefSeq" id="WP_329074492.1">
    <property type="nucleotide sequence ID" value="NZ_CP109495.1"/>
</dbReference>
<sequence>MSKLRAADFGEYDVKPEADQTGFRVSWDIANGSKNPIDLDAQGATIGGTTESLFAENGSRLKGGRLAPAETGTFTSEYALPKADGLDIVFTMTRMDENMNILAEDPHWTGSIK</sequence>
<organism evidence="1 2">
    <name type="scientific">Streptomyces niveus</name>
    <name type="common">Streptomyces spheroides</name>
    <dbReference type="NCBI Taxonomy" id="193462"/>
    <lineage>
        <taxon>Bacteria</taxon>
        <taxon>Bacillati</taxon>
        <taxon>Actinomycetota</taxon>
        <taxon>Actinomycetes</taxon>
        <taxon>Kitasatosporales</taxon>
        <taxon>Streptomycetaceae</taxon>
        <taxon>Streptomyces</taxon>
    </lineage>
</organism>
<name>A0ABZ1ZX58_STRNV</name>
<accession>A0ABZ1ZX58</accession>
<dbReference type="Proteomes" id="UP001432209">
    <property type="component" value="Chromosome"/>
</dbReference>
<evidence type="ECO:0008006" key="3">
    <source>
        <dbReference type="Google" id="ProtNLM"/>
    </source>
</evidence>
<keyword evidence="2" id="KW-1185">Reference proteome</keyword>
<gene>
    <name evidence="1" type="ORF">OG442_04440</name>
</gene>
<reference evidence="1" key="1">
    <citation type="submission" date="2022-10" db="EMBL/GenBank/DDBJ databases">
        <title>The complete genomes of actinobacterial strains from the NBC collection.</title>
        <authorList>
            <person name="Joergensen T.S."/>
            <person name="Alvarez Arevalo M."/>
            <person name="Sterndorff E.B."/>
            <person name="Faurdal D."/>
            <person name="Vuksanovic O."/>
            <person name="Mourched A.-S."/>
            <person name="Charusanti P."/>
            <person name="Shaw S."/>
            <person name="Blin K."/>
            <person name="Weber T."/>
        </authorList>
    </citation>
    <scope>NUCLEOTIDE SEQUENCE</scope>
    <source>
        <strain evidence="1">NBC_01432</strain>
    </source>
</reference>
<dbReference type="EMBL" id="CP109495">
    <property type="protein sequence ID" value="WUX50849.1"/>
    <property type="molecule type" value="Genomic_DNA"/>
</dbReference>
<evidence type="ECO:0000313" key="2">
    <source>
        <dbReference type="Proteomes" id="UP001432209"/>
    </source>
</evidence>
<evidence type="ECO:0000313" key="1">
    <source>
        <dbReference type="EMBL" id="WUX50849.1"/>
    </source>
</evidence>
<protein>
    <recommendedName>
        <fullName evidence="3">DUF4352 domain-containing protein</fullName>
    </recommendedName>
</protein>